<evidence type="ECO:0000313" key="1">
    <source>
        <dbReference type="EMBL" id="ABW98071.1"/>
    </source>
</evidence>
<organism evidence="1 2">
    <name type="scientific">Hemiselmis andersenii</name>
    <name type="common">Cryptophyte alga</name>
    <dbReference type="NCBI Taxonomy" id="464988"/>
    <lineage>
        <taxon>Eukaryota</taxon>
        <taxon>Cryptophyceae</taxon>
        <taxon>Cryptomonadales</taxon>
        <taxon>Hemiselmidaceae</taxon>
        <taxon>Hemiselmis</taxon>
    </lineage>
</organism>
<accession>A9BKR6</accession>
<name>A9BKR6_HEMAN</name>
<sequence length="889" mass="108598">MKKLKKSLKSICLILENLIVVQSKEKIFLDRFFEKIFKKKNFIFFILFFIFEKKKQFDVVYFFLVFSKNFLKNELTYIPLKKKNLLIENFLDFFACAPKIFTTQIEISYQKILENYLKDYPQKKFFIFKIGKKLWEKLTFLKKNEFLINIFNIFKISFPFIADLDSSFFEFFFLFSLKILIGNRFLFSNQSNFNCLFSLISIFSIVNKPFLKKFTKIHFRRTFSSFIFLFFKKKNKKKIFKIENLKLKEAFFQLIIDNFHVFEEELAIFIPIFCTFELCKNNSVRNTKLGNILIFFCSLNRSIHFLVPLEFQNLMSIYFHFIYSLIISSEKKKLFTLNYFNFFLFEKKLNYLTKQSLSIELVNSISINIREKILWEFFFFFKYFTEKKDNHTYIFLKFFFLFKKLNGSNLLGNRITFFSNLFKINFFEINKLNFMFQEPFLSNFFLDFLTFFRLQLPIRFLFKIKSIFRKYFSVNNHQNVHFFYIFEKITCLRGNDGSGILMLNIEKEKNFFKSYTKKIDRKLKFSIKSKEIFSKIFMRFSINNFFLTPFYQEIFDFMDFFFFEKFVFSSENKLTIQYTFETMFIFNYFQKESGRKIFFEKIWYLINQILNSGSNENLVFVFEIFSILKFDQNEPNFWIFYDYLFEGLDNPFLWGNPILLNSLIKFLNKFLKKKNEVLGENKVITVLTIWEKLIKNYGLIFEANRFFETVLIFLEDPKKFIPHIIEICFDQINQLPFWKFTILNVGLINLLIKKIPFESYEKKSNKVCRNFFSFLFYVIFSNKKEIITFTFFLENLKWVFNSLKNENRSLENFEGIFIRKAIMALKLNNFKKFKKNTKDIFRFSFLNLKKNFEIEDFETFRKKIYFFLKEYSTTNIHKINFQKITILKV</sequence>
<geneLocation type="nucleomorph" evidence="1"/>
<dbReference type="Proteomes" id="UP000243127">
    <property type="component" value="Nucleomorph 2"/>
</dbReference>
<keyword evidence="1" id="KW-0542">Nucleomorph</keyword>
<dbReference type="EMBL" id="CP000882">
    <property type="protein sequence ID" value="ABW98071.1"/>
    <property type="molecule type" value="Genomic_DNA"/>
</dbReference>
<dbReference type="RefSeq" id="XP_001712396.1">
    <property type="nucleotide sequence ID" value="XM_001712344.1"/>
</dbReference>
<dbReference type="GeneID" id="5739669"/>
<gene>
    <name evidence="1" type="ORF">HAN_2g246</name>
</gene>
<evidence type="ECO:0000313" key="2">
    <source>
        <dbReference type="Proteomes" id="UP000243127"/>
    </source>
</evidence>
<dbReference type="AlphaFoldDB" id="A9BKR6"/>
<protein>
    <submittedName>
        <fullName evidence="1">Uncharacterized protein</fullName>
    </submittedName>
</protein>
<proteinExistence type="predicted"/>
<reference evidence="1 2" key="1">
    <citation type="journal article" date="2007" name="Proc. Natl. Acad. Sci. U.S.A.">
        <title>Nucleomorph genome of Hemiselmis andersenii reveals complete intron loss and compaction as a driver of protein structure and function.</title>
        <authorList>
            <person name="Lane C.E."/>
            <person name="van den Heuvel K."/>
            <person name="Kozera C."/>
            <person name="Curtis B.A."/>
            <person name="Parsons B.J."/>
            <person name="Bowman S."/>
            <person name="Archibald J.M."/>
        </authorList>
    </citation>
    <scope>NUCLEOTIDE SEQUENCE [LARGE SCALE GENOMIC DNA]</scope>
    <source>
        <strain evidence="1 2">CCMP644</strain>
    </source>
</reference>